<sequence>MMEDSMQDVKQLLLASSSKTLQRVSQETQPTREQLNRQRLSCTVARLCTSYRHPILQSDWRISCIAATCAGSTSARDSRSSVTQSSSISCP</sequence>
<dbReference type="EMBL" id="OE005556">
    <property type="protein sequence ID" value="CAD7462046.1"/>
    <property type="molecule type" value="Genomic_DNA"/>
</dbReference>
<evidence type="ECO:0000313" key="2">
    <source>
        <dbReference type="EMBL" id="CAD7462046.1"/>
    </source>
</evidence>
<feature type="compositionally biased region" description="Low complexity" evidence="1">
    <location>
        <begin position="80"/>
        <end position="91"/>
    </location>
</feature>
<gene>
    <name evidence="2" type="ORF">TTEB3V08_LOCUS9946</name>
</gene>
<accession>A0A7R9IP47</accession>
<protein>
    <submittedName>
        <fullName evidence="2">Uncharacterized protein</fullName>
    </submittedName>
</protein>
<proteinExistence type="predicted"/>
<name>A0A7R9IP47_9NEOP</name>
<dbReference type="AlphaFoldDB" id="A0A7R9IP47"/>
<organism evidence="2">
    <name type="scientific">Timema tahoe</name>
    <dbReference type="NCBI Taxonomy" id="61484"/>
    <lineage>
        <taxon>Eukaryota</taxon>
        <taxon>Metazoa</taxon>
        <taxon>Ecdysozoa</taxon>
        <taxon>Arthropoda</taxon>
        <taxon>Hexapoda</taxon>
        <taxon>Insecta</taxon>
        <taxon>Pterygota</taxon>
        <taxon>Neoptera</taxon>
        <taxon>Polyneoptera</taxon>
        <taxon>Phasmatodea</taxon>
        <taxon>Timematodea</taxon>
        <taxon>Timematoidea</taxon>
        <taxon>Timematidae</taxon>
        <taxon>Timema</taxon>
    </lineage>
</organism>
<evidence type="ECO:0000256" key="1">
    <source>
        <dbReference type="SAM" id="MobiDB-lite"/>
    </source>
</evidence>
<feature type="region of interest" description="Disordered" evidence="1">
    <location>
        <begin position="72"/>
        <end position="91"/>
    </location>
</feature>
<reference evidence="2" key="1">
    <citation type="submission" date="2020-11" db="EMBL/GenBank/DDBJ databases">
        <authorList>
            <person name="Tran Van P."/>
        </authorList>
    </citation>
    <scope>NUCLEOTIDE SEQUENCE</scope>
</reference>